<gene>
    <name evidence="2" type="ORF">JKP88DRAFT_258125</name>
</gene>
<dbReference type="EMBL" id="JAFCMP010000390">
    <property type="protein sequence ID" value="KAG5180455.1"/>
    <property type="molecule type" value="Genomic_DNA"/>
</dbReference>
<evidence type="ECO:0000256" key="1">
    <source>
        <dbReference type="SAM" id="MobiDB-lite"/>
    </source>
</evidence>
<name>A0A835YVV8_9STRA</name>
<reference evidence="2" key="1">
    <citation type="submission" date="2021-02" db="EMBL/GenBank/DDBJ databases">
        <title>First Annotated Genome of the Yellow-green Alga Tribonema minus.</title>
        <authorList>
            <person name="Mahan K.M."/>
        </authorList>
    </citation>
    <scope>NUCLEOTIDE SEQUENCE</scope>
    <source>
        <strain evidence="2">UTEX B ZZ1240</strain>
    </source>
</reference>
<dbReference type="InterPro" id="IPR051291">
    <property type="entry name" value="CIMAP"/>
</dbReference>
<keyword evidence="3" id="KW-1185">Reference proteome</keyword>
<dbReference type="Pfam" id="PF07004">
    <property type="entry name" value="SHIPPO-rpt"/>
    <property type="match status" value="4"/>
</dbReference>
<sequence>MKMGRTVIDSYNATVPMAPRVGFGTADRPALLDGGDDVPGPGAYAIKSTMFKNPRSCFRSPPCFSIRGREKFGSPDLKACDRATQMEPGPAAYKIPHIAGSEQRQPPAYSFPRSSWAKSDAVTARDISPGPGTYALPAAVGKQVLSTKRSHSGPAFGTGGRPPLISVSTDDIGPGDYEIPGNLGTKQVDSRKTTHQASRFAKPGGPPKVKKGGHGAHPQTPAESHAEDDFAHVPGAGAYNIPSTLVRNPCSMFRSPPVARMSGREKFGSPFVEC</sequence>
<evidence type="ECO:0008006" key="4">
    <source>
        <dbReference type="Google" id="ProtNLM"/>
    </source>
</evidence>
<dbReference type="InterPro" id="IPR010736">
    <property type="entry name" value="SHIPPO-rpt"/>
</dbReference>
<dbReference type="PANTHER" id="PTHR21580:SF21">
    <property type="entry name" value="O(6)-METHYLGUANINE-INDUCED APOPTOSIS 2"/>
    <property type="match status" value="1"/>
</dbReference>
<organism evidence="2 3">
    <name type="scientific">Tribonema minus</name>
    <dbReference type="NCBI Taxonomy" id="303371"/>
    <lineage>
        <taxon>Eukaryota</taxon>
        <taxon>Sar</taxon>
        <taxon>Stramenopiles</taxon>
        <taxon>Ochrophyta</taxon>
        <taxon>PX clade</taxon>
        <taxon>Xanthophyceae</taxon>
        <taxon>Tribonematales</taxon>
        <taxon>Tribonemataceae</taxon>
        <taxon>Tribonema</taxon>
    </lineage>
</organism>
<dbReference type="AlphaFoldDB" id="A0A835YVV8"/>
<dbReference type="OrthoDB" id="406368at2759"/>
<comment type="caution">
    <text evidence="2">The sequence shown here is derived from an EMBL/GenBank/DDBJ whole genome shotgun (WGS) entry which is preliminary data.</text>
</comment>
<dbReference type="Proteomes" id="UP000664859">
    <property type="component" value="Unassembled WGS sequence"/>
</dbReference>
<proteinExistence type="predicted"/>
<feature type="region of interest" description="Disordered" evidence="1">
    <location>
        <begin position="145"/>
        <end position="226"/>
    </location>
</feature>
<evidence type="ECO:0000313" key="2">
    <source>
        <dbReference type="EMBL" id="KAG5180455.1"/>
    </source>
</evidence>
<accession>A0A835YVV8</accession>
<protein>
    <recommendedName>
        <fullName evidence="4">Outer dense fiber protein 3</fullName>
    </recommendedName>
</protein>
<dbReference type="PANTHER" id="PTHR21580">
    <property type="entry name" value="SHIPPO-1-RELATED"/>
    <property type="match status" value="1"/>
</dbReference>
<evidence type="ECO:0000313" key="3">
    <source>
        <dbReference type="Proteomes" id="UP000664859"/>
    </source>
</evidence>